<organism evidence="1 2">
    <name type="scientific">Portunus trituberculatus</name>
    <name type="common">Swimming crab</name>
    <name type="synonym">Neptunus trituberculatus</name>
    <dbReference type="NCBI Taxonomy" id="210409"/>
    <lineage>
        <taxon>Eukaryota</taxon>
        <taxon>Metazoa</taxon>
        <taxon>Ecdysozoa</taxon>
        <taxon>Arthropoda</taxon>
        <taxon>Crustacea</taxon>
        <taxon>Multicrustacea</taxon>
        <taxon>Malacostraca</taxon>
        <taxon>Eumalacostraca</taxon>
        <taxon>Eucarida</taxon>
        <taxon>Decapoda</taxon>
        <taxon>Pleocyemata</taxon>
        <taxon>Brachyura</taxon>
        <taxon>Eubrachyura</taxon>
        <taxon>Portunoidea</taxon>
        <taxon>Portunidae</taxon>
        <taxon>Portuninae</taxon>
        <taxon>Portunus</taxon>
    </lineage>
</organism>
<name>A0A5B7F1C3_PORTR</name>
<accession>A0A5B7F1C3</accession>
<dbReference type="AlphaFoldDB" id="A0A5B7F1C3"/>
<protein>
    <submittedName>
        <fullName evidence="1">Uncharacterized protein</fullName>
    </submittedName>
</protein>
<dbReference type="Proteomes" id="UP000324222">
    <property type="component" value="Unassembled WGS sequence"/>
</dbReference>
<evidence type="ECO:0000313" key="2">
    <source>
        <dbReference type="Proteomes" id="UP000324222"/>
    </source>
</evidence>
<evidence type="ECO:0000313" key="1">
    <source>
        <dbReference type="EMBL" id="MPC39495.1"/>
    </source>
</evidence>
<keyword evidence="2" id="KW-1185">Reference proteome</keyword>
<reference evidence="1 2" key="1">
    <citation type="submission" date="2019-05" db="EMBL/GenBank/DDBJ databases">
        <title>Another draft genome of Portunus trituberculatus and its Hox gene families provides insights of decapod evolution.</title>
        <authorList>
            <person name="Jeong J.-H."/>
            <person name="Song I."/>
            <person name="Kim S."/>
            <person name="Choi T."/>
            <person name="Kim D."/>
            <person name="Ryu S."/>
            <person name="Kim W."/>
        </authorList>
    </citation>
    <scope>NUCLEOTIDE SEQUENCE [LARGE SCALE GENOMIC DNA]</scope>
    <source>
        <tissue evidence="1">Muscle</tissue>
    </source>
</reference>
<proteinExistence type="predicted"/>
<sequence length="97" mass="11037">MSVPEANCEEAAVEHVQLMEGRYLSHTKLVGRSAGIHPRPEGWVKEGLRRERWLPNPCNSLGQREGVIDAQGFLQVTAGRSLPDYQEWWQTLTRIDP</sequence>
<dbReference type="EMBL" id="VSRR010004380">
    <property type="protein sequence ID" value="MPC39495.1"/>
    <property type="molecule type" value="Genomic_DNA"/>
</dbReference>
<gene>
    <name evidence="1" type="ORF">E2C01_033032</name>
</gene>
<comment type="caution">
    <text evidence="1">The sequence shown here is derived from an EMBL/GenBank/DDBJ whole genome shotgun (WGS) entry which is preliminary data.</text>
</comment>